<protein>
    <recommendedName>
        <fullName evidence="2">PID domain-containing protein</fullName>
    </recommendedName>
</protein>
<dbReference type="Pfam" id="PF00640">
    <property type="entry name" value="PID"/>
    <property type="match status" value="1"/>
</dbReference>
<dbReference type="Gene3D" id="2.30.29.30">
    <property type="entry name" value="Pleckstrin-homology domain (PH domain)/Phosphotyrosine-binding domain (PTB)"/>
    <property type="match status" value="1"/>
</dbReference>
<organism evidence="3 4">
    <name type="scientific">Sinanodonta woodiana</name>
    <name type="common">Chinese pond mussel</name>
    <name type="synonym">Anodonta woodiana</name>
    <dbReference type="NCBI Taxonomy" id="1069815"/>
    <lineage>
        <taxon>Eukaryota</taxon>
        <taxon>Metazoa</taxon>
        <taxon>Spiralia</taxon>
        <taxon>Lophotrochozoa</taxon>
        <taxon>Mollusca</taxon>
        <taxon>Bivalvia</taxon>
        <taxon>Autobranchia</taxon>
        <taxon>Heteroconchia</taxon>
        <taxon>Palaeoheterodonta</taxon>
        <taxon>Unionida</taxon>
        <taxon>Unionoidea</taxon>
        <taxon>Unionidae</taxon>
        <taxon>Unioninae</taxon>
        <taxon>Sinanodonta</taxon>
    </lineage>
</organism>
<feature type="compositionally biased region" description="Basic and acidic residues" evidence="1">
    <location>
        <begin position="90"/>
        <end position="111"/>
    </location>
</feature>
<feature type="domain" description="PID" evidence="2">
    <location>
        <begin position="155"/>
        <end position="291"/>
    </location>
</feature>
<comment type="caution">
    <text evidence="3">The sequence shown here is derived from an EMBL/GenBank/DDBJ whole genome shotgun (WGS) entry which is preliminary data.</text>
</comment>
<dbReference type="SMART" id="SM00462">
    <property type="entry name" value="PTB"/>
    <property type="match status" value="1"/>
</dbReference>
<sequence>MSLNGAESDASSSASEFCVEDENTNVNLETNSEFQDAIDKLDQISLDPDKIMPEMSTYDFDEGSEGDKLSVKSGDSQNEGICANATAADEGVHTDTPSKTKTGMDEKDKKNASLKGGKKGSVFDRLKRLTKFEKKSKSNISQFQGVKVDKLPQCFVAKYLGKVEVKGLYGLHHVRAPVDELVGKVKEDLRTQEKVELPLVYVVFSSKGIDIRRHSQNRIEQNVEYGNIPIDFISYGVQDIKYWRVFTFIVVNELSSRSKKAQCHAYICDSAPNARKMALSLGACFQVYRKKLASEGRVHNFKVELRPPDEIADNLDEVDCDA</sequence>
<keyword evidence="4" id="KW-1185">Reference proteome</keyword>
<dbReference type="InterPro" id="IPR006020">
    <property type="entry name" value="PTB/PI_dom"/>
</dbReference>
<dbReference type="AlphaFoldDB" id="A0ABD3TK00"/>
<evidence type="ECO:0000259" key="2">
    <source>
        <dbReference type="PROSITE" id="PS01179"/>
    </source>
</evidence>
<dbReference type="PANTHER" id="PTHR11232">
    <property type="entry name" value="PHOSPHOTYROSINE INTERACTION DOMAIN-CONTAINING FAMILY MEMBER"/>
    <property type="match status" value="1"/>
</dbReference>
<dbReference type="EMBL" id="JBJQND010000018">
    <property type="protein sequence ID" value="KAL3837399.1"/>
    <property type="molecule type" value="Genomic_DNA"/>
</dbReference>
<dbReference type="PROSITE" id="PS01179">
    <property type="entry name" value="PID"/>
    <property type="match status" value="1"/>
</dbReference>
<dbReference type="PANTHER" id="PTHR11232:SF57">
    <property type="entry name" value="RE46159P"/>
    <property type="match status" value="1"/>
</dbReference>
<dbReference type="Proteomes" id="UP001634394">
    <property type="component" value="Unassembled WGS sequence"/>
</dbReference>
<dbReference type="SUPFAM" id="SSF50729">
    <property type="entry name" value="PH domain-like"/>
    <property type="match status" value="1"/>
</dbReference>
<proteinExistence type="predicted"/>
<gene>
    <name evidence="3" type="ORF">ACJMK2_022760</name>
</gene>
<dbReference type="InterPro" id="IPR051133">
    <property type="entry name" value="Adapter_Engulfment-Domain"/>
</dbReference>
<accession>A0ABD3TK00</accession>
<evidence type="ECO:0000313" key="3">
    <source>
        <dbReference type="EMBL" id="KAL3837399.1"/>
    </source>
</evidence>
<feature type="region of interest" description="Disordered" evidence="1">
    <location>
        <begin position="44"/>
        <end position="118"/>
    </location>
</feature>
<reference evidence="3 4" key="1">
    <citation type="submission" date="2024-11" db="EMBL/GenBank/DDBJ databases">
        <title>Chromosome-level genome assembly of the freshwater bivalve Anodonta woodiana.</title>
        <authorList>
            <person name="Chen X."/>
        </authorList>
    </citation>
    <scope>NUCLEOTIDE SEQUENCE [LARGE SCALE GENOMIC DNA]</scope>
    <source>
        <strain evidence="3">MN2024</strain>
        <tissue evidence="3">Gills</tissue>
    </source>
</reference>
<evidence type="ECO:0000313" key="4">
    <source>
        <dbReference type="Proteomes" id="UP001634394"/>
    </source>
</evidence>
<name>A0ABD3TK00_SINWO</name>
<dbReference type="InterPro" id="IPR011993">
    <property type="entry name" value="PH-like_dom_sf"/>
</dbReference>
<evidence type="ECO:0000256" key="1">
    <source>
        <dbReference type="SAM" id="MobiDB-lite"/>
    </source>
</evidence>